<evidence type="ECO:0000313" key="3">
    <source>
        <dbReference type="Proteomes" id="UP001255416"/>
    </source>
</evidence>
<dbReference type="InterPro" id="IPR016176">
    <property type="entry name" value="Cbl-dep_enz_cat"/>
</dbReference>
<comment type="caution">
    <text evidence="2">The sequence shown here is derived from an EMBL/GenBank/DDBJ whole genome shotgun (WGS) entry which is preliminary data.</text>
</comment>
<dbReference type="Pfam" id="PF02288">
    <property type="entry name" value="Dehydratase_MU"/>
    <property type="match status" value="1"/>
</dbReference>
<accession>A0ABU3V9Z4</accession>
<feature type="domain" description="Diol/glycerol dehydratase large subunit" evidence="1">
    <location>
        <begin position="9"/>
        <end position="557"/>
    </location>
</feature>
<evidence type="ECO:0000313" key="2">
    <source>
        <dbReference type="EMBL" id="MDU9002594.1"/>
    </source>
</evidence>
<dbReference type="Proteomes" id="UP001255416">
    <property type="component" value="Unassembled WGS sequence"/>
</dbReference>
<organism evidence="2 3">
    <name type="scientific">Sedimentitalea todarodis</name>
    <dbReference type="NCBI Taxonomy" id="1631240"/>
    <lineage>
        <taxon>Bacteria</taxon>
        <taxon>Pseudomonadati</taxon>
        <taxon>Pseudomonadota</taxon>
        <taxon>Alphaproteobacteria</taxon>
        <taxon>Rhodobacterales</taxon>
        <taxon>Paracoccaceae</taxon>
        <taxon>Sedimentitalea</taxon>
    </lineage>
</organism>
<dbReference type="InterPro" id="IPR003208">
    <property type="entry name" value="Dehydtase/Dehydtase_re"/>
</dbReference>
<dbReference type="SUPFAM" id="SSF51703">
    <property type="entry name" value="Cobalamin (vitamin B12)-dependent enzymes"/>
    <property type="match status" value="1"/>
</dbReference>
<dbReference type="Pfam" id="PF02286">
    <property type="entry name" value="Dehydratase_LU"/>
    <property type="match status" value="1"/>
</dbReference>
<dbReference type="SUPFAM" id="SSF52968">
    <property type="entry name" value="B12-dependent dehydatase associated subunit"/>
    <property type="match status" value="1"/>
</dbReference>
<keyword evidence="3" id="KW-1185">Reference proteome</keyword>
<protein>
    <submittedName>
        <fullName evidence="2">Propanediol/glycerol family dehydratase large subunit</fullName>
    </submittedName>
</protein>
<dbReference type="Gene3D" id="3.20.20.350">
    <property type="entry name" value="Diol/glycerol dehydratase, large subunit"/>
    <property type="match status" value="1"/>
</dbReference>
<reference evidence="3" key="1">
    <citation type="submission" date="2023-05" db="EMBL/GenBank/DDBJ databases">
        <title>Sedimentitalea sp. nov. JM2-8.</title>
        <authorList>
            <person name="Huang J."/>
        </authorList>
    </citation>
    <scope>NUCLEOTIDE SEQUENCE [LARGE SCALE GENOMIC DNA]</scope>
    <source>
        <strain evidence="3">KHS03</strain>
    </source>
</reference>
<proteinExistence type="predicted"/>
<dbReference type="NCBIfam" id="NF011979">
    <property type="entry name" value="PRK15444.1"/>
    <property type="match status" value="1"/>
</dbReference>
<sequence>MSQSMGANRWKRFDDWDDRALRLDTFAIEDPENGFSAFHGAADPKPDLGIKGKRVTSMDGVAAEDFDLIDAFIATYHIDPDIAEEAMAIPSNQLARMLVDMNVPRTELTRLARGLTPAKLAETVAQMNAMEIAFAYSKMRARQTPGNQAHVTNAKDDPLQLAADAAIAVALGFDEIETTMRVARNSWSNALACCVGSAVGRSGTLFQCSSEEAEELEIGMAGFTSYAETVSVYGTESAFVDGDDTPWSKAWLAAAYASRGIKMRCTSGAAAELLMGFHESKSLLYLEARCLCLQRGMGSQGTQNGGIDGAPLASSIPGGVREIMAENLVAVWLDLECASGNDARHSESDMRVAAKVLPFLIGGSDLICSGFGSILKYDNSFNPSSFNGEELEEFLVLQRDFEADGGLTAVEDARALELRRRAIDALSFVLRDLGLAEATEIMKRSVAVASGSNDTESFAPRDVALISDKIQGNGVDVLDVIRSLHRGGFKAEAENLLFLVKLRVSGDYLQTSAIVRDGRVISAINDPNEYDGPGSGYRLTDKRREELAAIRNVLNREEVLRAEAASEMGEAKAIRYQSMGPATPGTAKNQIVVGVSPGFGTKIFRTLAGHRLSAVLKALKSGIERGGGTMRLVRFWHTADTSFLGLSAARLSGSGVGIGLQSKGTAVVHQKDRLPHNNLELFSNAPVTTLEHYEKMGFNATCYAGNELPEPVVVPTRGEALGARFHARVALTYAIETALTEDDASPEDLELAFLEPGP</sequence>
<name>A0ABU3V9Z4_9RHOB</name>
<dbReference type="InterPro" id="IPR036999">
    <property type="entry name" value="Diol/glycerol_deHase_lsu_sf"/>
</dbReference>
<dbReference type="Gene3D" id="3.40.50.10150">
    <property type="entry name" value="B12-dependent dehydatase associated subunit"/>
    <property type="match status" value="1"/>
</dbReference>
<dbReference type="InterPro" id="IPR010254">
    <property type="entry name" value="B12-dep_deHydtase_bsu"/>
</dbReference>
<dbReference type="RefSeq" id="WP_316772629.1">
    <property type="nucleotide sequence ID" value="NZ_JASMWN010000001.1"/>
</dbReference>
<gene>
    <name evidence="2" type="ORF">QO231_01865</name>
</gene>
<dbReference type="InterPro" id="IPR003206">
    <property type="entry name" value="Diol/glycerol_deHydtase_lsu"/>
</dbReference>
<dbReference type="EMBL" id="JASMWN010000001">
    <property type="protein sequence ID" value="MDU9002594.1"/>
    <property type="molecule type" value="Genomic_DNA"/>
</dbReference>
<evidence type="ECO:0000259" key="1">
    <source>
        <dbReference type="Pfam" id="PF02286"/>
    </source>
</evidence>